<proteinExistence type="predicted"/>
<sequence>MCNWSIDRHKAPRVYKTDHEKEMEKREKQERERKPLSSTHQMTDFLTIKSASDQVLASNAAEPKTNRKCQPSLFLRPVLNPKPPKRSWPCFSKKTGKIYCFYCKLFGEISTHFTDGGFGDWKNAVDRMNRHEKSSHHVDAHNIFTSRSLGSRTVDKMLNVQILREKDYWIMLLESIVRILKYCAVRNLPLREETEILGESNNGNFLGMIEFQAEIDPFMKAHLLRYGAQGHGNVSYLSHTIYEELVEIIGEKMLDCIFENVREVGFWSISTDSTIDAGHIDQFCVALRYLESHVPVKRFLAYLPNFGHKAGDMFTAVENLLVQRGKLRMRDCRGQSYDNAASLSGRLNRLQALFKKKSRTALWIPCIGHSLNLVGTATMNACSDSKEFFDFLEELYVFLLATERHKLLTKNLEMIASIMESRPLAPKKDIKRLSELSNSSDEAKSLLKILCRLETGIYLNLPQRIDAVSKKVQSYDSDLNTSLKLRITRLSASMGQNRLNNLSVKNIEHDLLDKIVLSAIIHDFAARKARRVKLE</sequence>
<reference evidence="1" key="1">
    <citation type="submission" date="2023-04" db="EMBL/GenBank/DDBJ databases">
        <title>A chromosome-level genome assembly of the parasitoid wasp Eretmocerus hayati.</title>
        <authorList>
            <person name="Zhong Y."/>
            <person name="Liu S."/>
            <person name="Liu Y."/>
        </authorList>
    </citation>
    <scope>NUCLEOTIDE SEQUENCE</scope>
    <source>
        <strain evidence="1">ZJU_SS_LIU_2023</strain>
    </source>
</reference>
<name>A0ACC2P433_9HYME</name>
<organism evidence="1 2">
    <name type="scientific">Eretmocerus hayati</name>
    <dbReference type="NCBI Taxonomy" id="131215"/>
    <lineage>
        <taxon>Eukaryota</taxon>
        <taxon>Metazoa</taxon>
        <taxon>Ecdysozoa</taxon>
        <taxon>Arthropoda</taxon>
        <taxon>Hexapoda</taxon>
        <taxon>Insecta</taxon>
        <taxon>Pterygota</taxon>
        <taxon>Neoptera</taxon>
        <taxon>Endopterygota</taxon>
        <taxon>Hymenoptera</taxon>
        <taxon>Apocrita</taxon>
        <taxon>Proctotrupomorpha</taxon>
        <taxon>Chalcidoidea</taxon>
        <taxon>Aphelinidae</taxon>
        <taxon>Aphelininae</taxon>
        <taxon>Eretmocerus</taxon>
    </lineage>
</organism>
<protein>
    <submittedName>
        <fullName evidence="1">Uncharacterized protein</fullName>
    </submittedName>
</protein>
<dbReference type="EMBL" id="CM056742">
    <property type="protein sequence ID" value="KAJ8678186.1"/>
    <property type="molecule type" value="Genomic_DNA"/>
</dbReference>
<accession>A0ACC2P433</accession>
<gene>
    <name evidence="1" type="ORF">QAD02_013973</name>
</gene>
<evidence type="ECO:0000313" key="2">
    <source>
        <dbReference type="Proteomes" id="UP001239111"/>
    </source>
</evidence>
<comment type="caution">
    <text evidence="1">The sequence shown here is derived from an EMBL/GenBank/DDBJ whole genome shotgun (WGS) entry which is preliminary data.</text>
</comment>
<keyword evidence="2" id="KW-1185">Reference proteome</keyword>
<evidence type="ECO:0000313" key="1">
    <source>
        <dbReference type="EMBL" id="KAJ8678186.1"/>
    </source>
</evidence>
<dbReference type="Proteomes" id="UP001239111">
    <property type="component" value="Chromosome 2"/>
</dbReference>